<evidence type="ECO:0000259" key="2">
    <source>
        <dbReference type="Pfam" id="PF00089"/>
    </source>
</evidence>
<dbReference type="GO" id="GO:0004252">
    <property type="term" value="F:serine-type endopeptidase activity"/>
    <property type="evidence" value="ECO:0007669"/>
    <property type="project" value="InterPro"/>
</dbReference>
<reference evidence="4" key="1">
    <citation type="submission" date="2022-11" db="UniProtKB">
        <authorList>
            <consortium name="WormBaseParasite"/>
        </authorList>
    </citation>
    <scope>IDENTIFICATION</scope>
</reference>
<organism evidence="3 4">
    <name type="scientific">Panagrolaimus superbus</name>
    <dbReference type="NCBI Taxonomy" id="310955"/>
    <lineage>
        <taxon>Eukaryota</taxon>
        <taxon>Metazoa</taxon>
        <taxon>Ecdysozoa</taxon>
        <taxon>Nematoda</taxon>
        <taxon>Chromadorea</taxon>
        <taxon>Rhabditida</taxon>
        <taxon>Tylenchina</taxon>
        <taxon>Panagrolaimomorpha</taxon>
        <taxon>Panagrolaimoidea</taxon>
        <taxon>Panagrolaimidae</taxon>
        <taxon>Panagrolaimus</taxon>
    </lineage>
</organism>
<dbReference type="AlphaFoldDB" id="A0A914YCK0"/>
<name>A0A914YCK0_9BILA</name>
<evidence type="ECO:0000313" key="4">
    <source>
        <dbReference type="WBParaSite" id="PSU_v2.g152.t1"/>
    </source>
</evidence>
<keyword evidence="1" id="KW-0732">Signal</keyword>
<protein>
    <submittedName>
        <fullName evidence="4">Peptidase S1 domain-containing protein</fullName>
    </submittedName>
</protein>
<evidence type="ECO:0000313" key="3">
    <source>
        <dbReference type="Proteomes" id="UP000887577"/>
    </source>
</evidence>
<dbReference type="SUPFAM" id="SSF50494">
    <property type="entry name" value="Trypsin-like serine proteases"/>
    <property type="match status" value="1"/>
</dbReference>
<dbReference type="GO" id="GO:0006508">
    <property type="term" value="P:proteolysis"/>
    <property type="evidence" value="ECO:0007669"/>
    <property type="project" value="InterPro"/>
</dbReference>
<accession>A0A914YCK0</accession>
<sequence>MLNVVGIALILATVSLPTFAVEGGEKTSVEKYPFLAQLSLTKPNGRTGRCSASIIAPQFVISTFHCIHKREFDESYAIDNTLVITGTSDAYNPSNPNGIVHKVERFYHKDNVSYDLFVGIVDILIIKVKVVIS</sequence>
<feature type="domain" description="Peptidase S1" evidence="2">
    <location>
        <begin position="23"/>
        <end position="128"/>
    </location>
</feature>
<feature type="chain" id="PRO_5038138075" evidence="1">
    <location>
        <begin position="21"/>
        <end position="133"/>
    </location>
</feature>
<proteinExistence type="predicted"/>
<dbReference type="Proteomes" id="UP000887577">
    <property type="component" value="Unplaced"/>
</dbReference>
<dbReference type="InterPro" id="IPR043504">
    <property type="entry name" value="Peptidase_S1_PA_chymotrypsin"/>
</dbReference>
<keyword evidence="3" id="KW-1185">Reference proteome</keyword>
<dbReference type="InterPro" id="IPR001254">
    <property type="entry name" value="Trypsin_dom"/>
</dbReference>
<feature type="signal peptide" evidence="1">
    <location>
        <begin position="1"/>
        <end position="20"/>
    </location>
</feature>
<dbReference type="InterPro" id="IPR009003">
    <property type="entry name" value="Peptidase_S1_PA"/>
</dbReference>
<evidence type="ECO:0000256" key="1">
    <source>
        <dbReference type="SAM" id="SignalP"/>
    </source>
</evidence>
<dbReference type="Gene3D" id="2.40.10.10">
    <property type="entry name" value="Trypsin-like serine proteases"/>
    <property type="match status" value="1"/>
</dbReference>
<dbReference type="Pfam" id="PF00089">
    <property type="entry name" value="Trypsin"/>
    <property type="match status" value="1"/>
</dbReference>
<dbReference type="WBParaSite" id="PSU_v2.g152.t1">
    <property type="protein sequence ID" value="PSU_v2.g152.t1"/>
    <property type="gene ID" value="PSU_v2.g152"/>
</dbReference>